<evidence type="ECO:0000313" key="1">
    <source>
        <dbReference type="EMBL" id="CBL38416.1"/>
    </source>
</evidence>
<dbReference type="KEGG" id="bprl:CL2_14700"/>
<evidence type="ECO:0000313" key="2">
    <source>
        <dbReference type="Proteomes" id="UP000008960"/>
    </source>
</evidence>
<dbReference type="AlphaFoldDB" id="D4N0M1"/>
<name>D4N0M1_ANAHA</name>
<dbReference type="RefSeq" id="WP_015530480.1">
    <property type="nucleotide sequence ID" value="NC_021016.1"/>
</dbReference>
<protein>
    <submittedName>
        <fullName evidence="1">Uncharacterized protein</fullName>
    </submittedName>
</protein>
<organism evidence="1 2">
    <name type="scientific">Anaerostipes hadrus</name>
    <dbReference type="NCBI Taxonomy" id="649756"/>
    <lineage>
        <taxon>Bacteria</taxon>
        <taxon>Bacillati</taxon>
        <taxon>Bacillota</taxon>
        <taxon>Clostridia</taxon>
        <taxon>Lachnospirales</taxon>
        <taxon>Lachnospiraceae</taxon>
        <taxon>Anaerostipes</taxon>
    </lineage>
</organism>
<accession>D4N0M1</accession>
<reference evidence="1 2" key="2">
    <citation type="submission" date="2010-03" db="EMBL/GenBank/DDBJ databases">
        <authorList>
            <person name="Pajon A."/>
        </authorList>
    </citation>
    <scope>NUCLEOTIDE SEQUENCE [LARGE SCALE GENOMIC DNA]</scope>
    <source>
        <strain evidence="1 2">SSC/2</strain>
    </source>
</reference>
<dbReference type="EMBL" id="FP929061">
    <property type="protein sequence ID" value="CBL38416.1"/>
    <property type="molecule type" value="Genomic_DNA"/>
</dbReference>
<sequence length="116" mass="12926">MKLKNVFKKDTMKKTGTIVMGICSIFVAATAQGISDYLYQKYMQNINPHTTDYDKKYTTLDDAVDAIVHSSMLSVDKSDSIGAMRIDGSREYYAAIINIANSSMLSNNKKEAIIKL</sequence>
<dbReference type="Proteomes" id="UP000008960">
    <property type="component" value="Chromosome"/>
</dbReference>
<gene>
    <name evidence="1" type="ORF">CL2_14700</name>
</gene>
<reference evidence="1 2" key="1">
    <citation type="submission" date="2010-03" db="EMBL/GenBank/DDBJ databases">
        <title>The genome sequence of Clostridiales sp. SSC/2.</title>
        <authorList>
            <consortium name="metaHIT consortium -- http://www.metahit.eu/"/>
            <person name="Pajon A."/>
            <person name="Turner K."/>
            <person name="Parkhill J."/>
            <person name="Duncan S."/>
            <person name="Flint H."/>
        </authorList>
    </citation>
    <scope>NUCLEOTIDE SEQUENCE [LARGE SCALE GENOMIC DNA]</scope>
    <source>
        <strain evidence="1 2">SSC/2</strain>
    </source>
</reference>
<proteinExistence type="predicted"/>